<dbReference type="EC" id="2.5.1.16" evidence="4"/>
<dbReference type="Gene3D" id="3.40.50.150">
    <property type="entry name" value="Vaccinia Virus protein VP39"/>
    <property type="match status" value="1"/>
</dbReference>
<name>A0A9D2CRM7_9FIRM</name>
<dbReference type="GO" id="GO:0005829">
    <property type="term" value="C:cytosol"/>
    <property type="evidence" value="ECO:0007669"/>
    <property type="project" value="TreeGrafter"/>
</dbReference>
<reference evidence="9" key="2">
    <citation type="submission" date="2021-04" db="EMBL/GenBank/DDBJ databases">
        <authorList>
            <person name="Gilroy R."/>
        </authorList>
    </citation>
    <scope>NUCLEOTIDE SEQUENCE</scope>
    <source>
        <strain evidence="9">1345</strain>
    </source>
</reference>
<dbReference type="SUPFAM" id="SSF53335">
    <property type="entry name" value="S-adenosyl-L-methionine-dependent methyltransferases"/>
    <property type="match status" value="1"/>
</dbReference>
<comment type="subunit">
    <text evidence="4">Homodimer or homotetramer.</text>
</comment>
<dbReference type="PROSITE" id="PS01330">
    <property type="entry name" value="PABS_1"/>
    <property type="match status" value="1"/>
</dbReference>
<comment type="function">
    <text evidence="4">Catalyzes the irreversible transfer of a propylamine group from the amino donor S-adenosylmethioninamine (decarboxy-AdoMet) to putrescine (1,4-diaminobutane) to yield spermidine.</text>
</comment>
<evidence type="ECO:0000256" key="4">
    <source>
        <dbReference type="HAMAP-Rule" id="MF_00198"/>
    </source>
</evidence>
<feature type="binding site" evidence="4">
    <location>
        <begin position="137"/>
        <end position="138"/>
    </location>
    <ligand>
        <name>S-methyl-5'-thioadenosine</name>
        <dbReference type="ChEBI" id="CHEBI:17509"/>
    </ligand>
</feature>
<dbReference type="InterPro" id="IPR035246">
    <property type="entry name" value="Spermidine_synt_N"/>
</dbReference>
<organism evidence="9 10">
    <name type="scientific">Candidatus Borkfalkia excrementigallinarum</name>
    <dbReference type="NCBI Taxonomy" id="2838506"/>
    <lineage>
        <taxon>Bacteria</taxon>
        <taxon>Bacillati</taxon>
        <taxon>Bacillota</taxon>
        <taxon>Clostridia</taxon>
        <taxon>Christensenellales</taxon>
        <taxon>Christensenellaceae</taxon>
        <taxon>Candidatus Borkfalkia</taxon>
    </lineage>
</organism>
<dbReference type="PROSITE" id="PS51006">
    <property type="entry name" value="PABS_2"/>
    <property type="match status" value="1"/>
</dbReference>
<evidence type="ECO:0000256" key="5">
    <source>
        <dbReference type="PROSITE-ProRule" id="PRU00354"/>
    </source>
</evidence>
<evidence type="ECO:0000256" key="3">
    <source>
        <dbReference type="ARBA" id="ARBA00023115"/>
    </source>
</evidence>
<keyword evidence="3 4" id="KW-0620">Polyamine biosynthesis</keyword>
<dbReference type="Gene3D" id="2.30.140.10">
    <property type="entry name" value="Spermidine synthase, tetramerisation domain"/>
    <property type="match status" value="1"/>
</dbReference>
<dbReference type="InterPro" id="IPR037163">
    <property type="entry name" value="Spermidine_synt_N_sf"/>
</dbReference>
<dbReference type="InterPro" id="IPR030373">
    <property type="entry name" value="PABS_CS"/>
</dbReference>
<feature type="binding site" evidence="4">
    <location>
        <position position="162"/>
    </location>
    <ligand>
        <name>S-methyl-5'-thioadenosine</name>
        <dbReference type="ChEBI" id="CHEBI:17509"/>
    </ligand>
</feature>
<dbReference type="GO" id="GO:0008295">
    <property type="term" value="P:spermidine biosynthetic process"/>
    <property type="evidence" value="ECO:0007669"/>
    <property type="project" value="UniProtKB-UniRule"/>
</dbReference>
<feature type="binding site" evidence="4">
    <location>
        <position position="31"/>
    </location>
    <ligand>
        <name>S-methyl-5'-thioadenosine</name>
        <dbReference type="ChEBI" id="CHEBI:17509"/>
    </ligand>
</feature>
<dbReference type="Pfam" id="PF17284">
    <property type="entry name" value="Spermine_synt_N"/>
    <property type="match status" value="1"/>
</dbReference>
<dbReference type="PANTHER" id="PTHR11558:SF11">
    <property type="entry name" value="SPERMIDINE SYNTHASE"/>
    <property type="match status" value="1"/>
</dbReference>
<dbReference type="HAMAP" id="MF_00198">
    <property type="entry name" value="Spermidine_synth"/>
    <property type="match status" value="1"/>
</dbReference>
<dbReference type="InterPro" id="IPR030374">
    <property type="entry name" value="PABS"/>
</dbReference>
<feature type="binding site" evidence="4">
    <location>
        <begin position="155"/>
        <end position="158"/>
    </location>
    <ligand>
        <name>spermidine</name>
        <dbReference type="ChEBI" id="CHEBI:57834"/>
    </ligand>
</feature>
<comment type="caution">
    <text evidence="4">Lacks conserved residue(s) required for the propagation of feature annotation.</text>
</comment>
<dbReference type="Pfam" id="PF01564">
    <property type="entry name" value="Spermine_synth"/>
    <property type="match status" value="1"/>
</dbReference>
<proteinExistence type="inferred from homology"/>
<dbReference type="AlphaFoldDB" id="A0A9D2CRM7"/>
<evidence type="ECO:0000256" key="7">
    <source>
        <dbReference type="RuleBase" id="RU003837"/>
    </source>
</evidence>
<evidence type="ECO:0000256" key="2">
    <source>
        <dbReference type="ARBA" id="ARBA00022679"/>
    </source>
</evidence>
<keyword evidence="4 7" id="KW-0745">Spermidine biosynthesis</keyword>
<gene>
    <name evidence="4 9" type="primary">speE</name>
    <name evidence="9" type="ORF">H9729_06100</name>
</gene>
<evidence type="ECO:0000259" key="8">
    <source>
        <dbReference type="PROSITE" id="PS51006"/>
    </source>
</evidence>
<reference evidence="9" key="1">
    <citation type="journal article" date="2021" name="PeerJ">
        <title>Extensive microbial diversity within the chicken gut microbiome revealed by metagenomics and culture.</title>
        <authorList>
            <person name="Gilroy R."/>
            <person name="Ravi A."/>
            <person name="Getino M."/>
            <person name="Pursley I."/>
            <person name="Horton D.L."/>
            <person name="Alikhan N.F."/>
            <person name="Baker D."/>
            <person name="Gharbi K."/>
            <person name="Hall N."/>
            <person name="Watson M."/>
            <person name="Adriaenssens E.M."/>
            <person name="Foster-Nyarko E."/>
            <person name="Jarju S."/>
            <person name="Secka A."/>
            <person name="Antonio M."/>
            <person name="Oren A."/>
            <person name="Chaudhuri R.R."/>
            <person name="La Ragione R."/>
            <person name="Hildebrand F."/>
            <person name="Pallen M.J."/>
        </authorList>
    </citation>
    <scope>NUCLEOTIDE SEQUENCE</scope>
    <source>
        <strain evidence="9">1345</strain>
    </source>
</reference>
<feature type="binding site" evidence="4">
    <location>
        <position position="86"/>
    </location>
    <ligand>
        <name>spermidine</name>
        <dbReference type="ChEBI" id="CHEBI:57834"/>
    </ligand>
</feature>
<sequence>MEMWFSDIHTPNVKLSIRVTKQLFSGQSDYQQVDVFDSVDLGRFISLDGEIVFSEKDEFIYDEMVVHVPMAVHPNVKKVLVIGGGDGGVAKELCNYPEIEQIDVVETDEMFIEVSRQFFPETAEGLNDPRVRIFPQDGLRFLRGKTGEYDLIINDSTDPFGPTEGLFTKEFYGSCYKALRDDGVMVYQHGSPFYDEDEDACRSMHKKVYRCFPISRVYQAHIPTCSSGYWLFGFASKKYHPLNDFRPQEWNARKIKTWYYTTNLHRGAFMLPRYVEDILKQAEEEK</sequence>
<dbReference type="Proteomes" id="UP000886750">
    <property type="component" value="Unassembled WGS sequence"/>
</dbReference>
<dbReference type="NCBIfam" id="NF002010">
    <property type="entry name" value="PRK00811.1"/>
    <property type="match status" value="1"/>
</dbReference>
<feature type="active site" description="Proton acceptor" evidence="4 5">
    <location>
        <position position="155"/>
    </location>
</feature>
<evidence type="ECO:0000313" key="10">
    <source>
        <dbReference type="Proteomes" id="UP000886750"/>
    </source>
</evidence>
<dbReference type="InterPro" id="IPR001045">
    <property type="entry name" value="Spermi_synthase"/>
</dbReference>
<evidence type="ECO:0000313" key="9">
    <source>
        <dbReference type="EMBL" id="HIY97244.1"/>
    </source>
</evidence>
<comment type="catalytic activity">
    <reaction evidence="4 7">
        <text>S-adenosyl 3-(methylsulfanyl)propylamine + putrescine = S-methyl-5'-thioadenosine + spermidine + H(+)</text>
        <dbReference type="Rhea" id="RHEA:12721"/>
        <dbReference type="ChEBI" id="CHEBI:15378"/>
        <dbReference type="ChEBI" id="CHEBI:17509"/>
        <dbReference type="ChEBI" id="CHEBI:57443"/>
        <dbReference type="ChEBI" id="CHEBI:57834"/>
        <dbReference type="ChEBI" id="CHEBI:326268"/>
        <dbReference type="EC" id="2.5.1.16"/>
    </reaction>
</comment>
<comment type="pathway">
    <text evidence="4">Amine and polyamine biosynthesis; spermidine biosynthesis; spermidine from putrescine: step 1/1.</text>
</comment>
<dbReference type="CDD" id="cd02440">
    <property type="entry name" value="AdoMet_MTases"/>
    <property type="match status" value="1"/>
</dbReference>
<keyword evidence="2 4" id="KW-0808">Transferase</keyword>
<protein>
    <recommendedName>
        <fullName evidence="4">Polyamine aminopropyltransferase</fullName>
    </recommendedName>
    <alternativeName>
        <fullName evidence="4">Putrescine aminopropyltransferase</fullName>
        <shortName evidence="4">PAPT</shortName>
    </alternativeName>
    <alternativeName>
        <fullName evidence="4">Spermidine synthase</fullName>
        <shortName evidence="4">SPDS</shortName>
        <shortName evidence="4">SPDSY</shortName>
        <ecNumber evidence="4">2.5.1.16</ecNumber>
    </alternativeName>
</protein>
<dbReference type="GO" id="GO:0004766">
    <property type="term" value="F:spermidine synthase activity"/>
    <property type="evidence" value="ECO:0007669"/>
    <property type="project" value="UniProtKB-UniRule"/>
</dbReference>
<evidence type="ECO:0000256" key="6">
    <source>
        <dbReference type="RuleBase" id="RU003836"/>
    </source>
</evidence>
<dbReference type="InterPro" id="IPR029063">
    <property type="entry name" value="SAM-dependent_MTases_sf"/>
</dbReference>
<dbReference type="PANTHER" id="PTHR11558">
    <property type="entry name" value="SPERMIDINE/SPERMINE SYNTHASE"/>
    <property type="match status" value="1"/>
</dbReference>
<dbReference type="EMBL" id="DXCQ01000056">
    <property type="protein sequence ID" value="HIY97244.1"/>
    <property type="molecule type" value="Genomic_DNA"/>
</dbReference>
<comment type="similarity">
    <text evidence="1 4 6">Belongs to the spermidine/spermine synthase family.</text>
</comment>
<feature type="domain" description="PABS" evidence="8">
    <location>
        <begin position="2"/>
        <end position="237"/>
    </location>
</feature>
<feature type="binding site" evidence="4">
    <location>
        <position position="106"/>
    </location>
    <ligand>
        <name>S-methyl-5'-thioadenosine</name>
        <dbReference type="ChEBI" id="CHEBI:17509"/>
    </ligand>
</feature>
<evidence type="ECO:0000256" key="1">
    <source>
        <dbReference type="ARBA" id="ARBA00007867"/>
    </source>
</evidence>
<comment type="caution">
    <text evidence="9">The sequence shown here is derived from an EMBL/GenBank/DDBJ whole genome shotgun (WGS) entry which is preliminary data.</text>
</comment>
<dbReference type="NCBIfam" id="TIGR00417">
    <property type="entry name" value="speE"/>
    <property type="match status" value="1"/>
</dbReference>
<accession>A0A9D2CRM7</accession>